<reference evidence="2 3" key="1">
    <citation type="submission" date="2024-02" db="EMBL/GenBank/DDBJ databases">
        <authorList>
            <person name="Vignale AGUSTIN F."/>
            <person name="Sosa J E."/>
            <person name="Modenutti C."/>
        </authorList>
    </citation>
    <scope>NUCLEOTIDE SEQUENCE [LARGE SCALE GENOMIC DNA]</scope>
</reference>
<feature type="region of interest" description="Disordered" evidence="1">
    <location>
        <begin position="1"/>
        <end position="51"/>
    </location>
</feature>
<evidence type="ECO:0000256" key="1">
    <source>
        <dbReference type="SAM" id="MobiDB-lite"/>
    </source>
</evidence>
<dbReference type="Proteomes" id="UP001642360">
    <property type="component" value="Unassembled WGS sequence"/>
</dbReference>
<proteinExistence type="predicted"/>
<accession>A0ABC8T1Q7</accession>
<feature type="compositionally biased region" description="Basic and acidic residues" evidence="1">
    <location>
        <begin position="18"/>
        <end position="29"/>
    </location>
</feature>
<feature type="compositionally biased region" description="Acidic residues" evidence="1">
    <location>
        <begin position="32"/>
        <end position="41"/>
    </location>
</feature>
<gene>
    <name evidence="2" type="ORF">ILEXP_LOCUS32413</name>
</gene>
<dbReference type="EMBL" id="CAUOFW020004011">
    <property type="protein sequence ID" value="CAK9163371.1"/>
    <property type="molecule type" value="Genomic_DNA"/>
</dbReference>
<keyword evidence="3" id="KW-1185">Reference proteome</keyword>
<dbReference type="AlphaFoldDB" id="A0ABC8T1Q7"/>
<protein>
    <submittedName>
        <fullName evidence="2">Uncharacterized protein</fullName>
    </submittedName>
</protein>
<organism evidence="2 3">
    <name type="scientific">Ilex paraguariensis</name>
    <name type="common">yerba mate</name>
    <dbReference type="NCBI Taxonomy" id="185542"/>
    <lineage>
        <taxon>Eukaryota</taxon>
        <taxon>Viridiplantae</taxon>
        <taxon>Streptophyta</taxon>
        <taxon>Embryophyta</taxon>
        <taxon>Tracheophyta</taxon>
        <taxon>Spermatophyta</taxon>
        <taxon>Magnoliopsida</taxon>
        <taxon>eudicotyledons</taxon>
        <taxon>Gunneridae</taxon>
        <taxon>Pentapetalae</taxon>
        <taxon>asterids</taxon>
        <taxon>campanulids</taxon>
        <taxon>Aquifoliales</taxon>
        <taxon>Aquifoliaceae</taxon>
        <taxon>Ilex</taxon>
    </lineage>
</organism>
<sequence length="91" mass="10538">MSIYNQRSLDKGSYSPERPSKIARVKEQDLTNNDDNEDEHGEEQREPTIGDRAMIQNPRIQRYLVTIEYIGTRFSGAQNNSMTELLSVFSR</sequence>
<comment type="caution">
    <text evidence="2">The sequence shown here is derived from an EMBL/GenBank/DDBJ whole genome shotgun (WGS) entry which is preliminary data.</text>
</comment>
<evidence type="ECO:0000313" key="2">
    <source>
        <dbReference type="EMBL" id="CAK9163371.1"/>
    </source>
</evidence>
<evidence type="ECO:0000313" key="3">
    <source>
        <dbReference type="Proteomes" id="UP001642360"/>
    </source>
</evidence>
<name>A0ABC8T1Q7_9AQUA</name>